<comment type="caution">
    <text evidence="8">The sequence shown here is derived from an EMBL/GenBank/DDBJ whole genome shotgun (WGS) entry which is preliminary data.</text>
</comment>
<dbReference type="PROSITE" id="PS51900">
    <property type="entry name" value="CB"/>
    <property type="match status" value="1"/>
</dbReference>
<evidence type="ECO:0000256" key="2">
    <source>
        <dbReference type="ARBA" id="ARBA00022908"/>
    </source>
</evidence>
<dbReference type="InterPro" id="IPR044068">
    <property type="entry name" value="CB"/>
</dbReference>
<dbReference type="RefSeq" id="WP_132921186.1">
    <property type="nucleotide sequence ID" value="NZ_SJOI01000001.1"/>
</dbReference>
<sequence>MPLTDTTLRYAKPRSTVYKLTDTQGLYLLVKPNGSKLWQLKYRYAGKEKKLSFGAYPAVSLVQARQQRDSARRLLSQDTDPALIRSREKQAKKMGFMLEDVARQWHQSNRTWSEDHAKRILRSLEIYLFPVLGRRNITTIETIDLLHVVQAVERKGFSEVALRLQQRLTTIMRFAVQHQIIKYNPALDLAGVVSTPPMQHRPALPLTSVPDFFSRLSNDKGRKLTQLALRLNFYVFIRSSELRFARWKEIDFDNAVWVIPARRDPLPGVRFSHRGTKMKTPHLIPLSHQSLALLKEIEQITGHLPILFPNDHDPNKTMSENTLNKILQRLGYDTKQDVCVHGFRAMACSALLESGKWSREAIELQMSHQERNSIRAAYSHLAEHLEVRKLMMQWWADYLDANQNNYVAPYCFYSK</sequence>
<feature type="domain" description="Tyr recombinase" evidence="6">
    <location>
        <begin position="199"/>
        <end position="392"/>
    </location>
</feature>
<keyword evidence="4" id="KW-0233">DNA recombination</keyword>
<dbReference type="Pfam" id="PF00589">
    <property type="entry name" value="Phage_integrase"/>
    <property type="match status" value="1"/>
</dbReference>
<dbReference type="InterPro" id="IPR053876">
    <property type="entry name" value="Phage_int_M"/>
</dbReference>
<evidence type="ECO:0000259" key="7">
    <source>
        <dbReference type="PROSITE" id="PS51900"/>
    </source>
</evidence>
<evidence type="ECO:0000313" key="8">
    <source>
        <dbReference type="EMBL" id="TCL02214.1"/>
    </source>
</evidence>
<dbReference type="CDD" id="cd00801">
    <property type="entry name" value="INT_P4_C"/>
    <property type="match status" value="1"/>
</dbReference>
<reference evidence="8 9" key="1">
    <citation type="submission" date="2019-02" db="EMBL/GenBank/DDBJ databases">
        <title>Investigation of anaerobic lignin degradation for improved lignocellulosic biofuels.</title>
        <authorList>
            <person name="Deangelis K."/>
        </authorList>
    </citation>
    <scope>NUCLEOTIDE SEQUENCE [LARGE SCALE GENOMIC DNA]</scope>
    <source>
        <strain evidence="8 9">159R</strain>
    </source>
</reference>
<comment type="similarity">
    <text evidence="1">Belongs to the 'phage' integrase family.</text>
</comment>
<dbReference type="InterPro" id="IPR002104">
    <property type="entry name" value="Integrase_catalytic"/>
</dbReference>
<dbReference type="InterPro" id="IPR038488">
    <property type="entry name" value="Integrase_DNA-bd_sf"/>
</dbReference>
<dbReference type="InterPro" id="IPR050808">
    <property type="entry name" value="Phage_Integrase"/>
</dbReference>
<dbReference type="InterPro" id="IPR025166">
    <property type="entry name" value="Integrase_DNA_bind_dom"/>
</dbReference>
<evidence type="ECO:0000313" key="9">
    <source>
        <dbReference type="Proteomes" id="UP000294555"/>
    </source>
</evidence>
<dbReference type="EMBL" id="SJOI01000001">
    <property type="protein sequence ID" value="TCL02214.1"/>
    <property type="molecule type" value="Genomic_DNA"/>
</dbReference>
<keyword evidence="3 5" id="KW-0238">DNA-binding</keyword>
<dbReference type="GO" id="GO:0003677">
    <property type="term" value="F:DNA binding"/>
    <property type="evidence" value="ECO:0007669"/>
    <property type="project" value="UniProtKB-UniRule"/>
</dbReference>
<evidence type="ECO:0000259" key="6">
    <source>
        <dbReference type="PROSITE" id="PS51898"/>
    </source>
</evidence>
<evidence type="ECO:0000256" key="4">
    <source>
        <dbReference type="ARBA" id="ARBA00023172"/>
    </source>
</evidence>
<dbReference type="AlphaFoldDB" id="A0A4R1N4U8"/>
<dbReference type="GO" id="GO:0006310">
    <property type="term" value="P:DNA recombination"/>
    <property type="evidence" value="ECO:0007669"/>
    <property type="project" value="UniProtKB-KW"/>
</dbReference>
<dbReference type="InterPro" id="IPR010998">
    <property type="entry name" value="Integrase_recombinase_N"/>
</dbReference>
<gene>
    <name evidence="8" type="ORF">EZJ58_0214</name>
</gene>
<proteinExistence type="inferred from homology"/>
<dbReference type="Pfam" id="PF22022">
    <property type="entry name" value="Phage_int_M"/>
    <property type="match status" value="1"/>
</dbReference>
<dbReference type="Pfam" id="PF13356">
    <property type="entry name" value="Arm-DNA-bind_3"/>
    <property type="match status" value="1"/>
</dbReference>
<organism evidence="8 9">
    <name type="scientific">Sodalis ligni</name>
    <dbReference type="NCBI Taxonomy" id="2697027"/>
    <lineage>
        <taxon>Bacteria</taxon>
        <taxon>Pseudomonadati</taxon>
        <taxon>Pseudomonadota</taxon>
        <taxon>Gammaproteobacteria</taxon>
        <taxon>Enterobacterales</taxon>
        <taxon>Bruguierivoracaceae</taxon>
        <taxon>Sodalis</taxon>
    </lineage>
</organism>
<dbReference type="SUPFAM" id="SSF56349">
    <property type="entry name" value="DNA breaking-rejoining enzymes"/>
    <property type="match status" value="1"/>
</dbReference>
<dbReference type="InterPro" id="IPR013762">
    <property type="entry name" value="Integrase-like_cat_sf"/>
</dbReference>
<dbReference type="PROSITE" id="PS51898">
    <property type="entry name" value="TYR_RECOMBINASE"/>
    <property type="match status" value="1"/>
</dbReference>
<evidence type="ECO:0000256" key="3">
    <source>
        <dbReference type="ARBA" id="ARBA00023125"/>
    </source>
</evidence>
<accession>A0A4R1N4U8</accession>
<dbReference type="PANTHER" id="PTHR30629:SF9">
    <property type="entry name" value="PROTEIN INTB-RELATED"/>
    <property type="match status" value="1"/>
</dbReference>
<evidence type="ECO:0000256" key="1">
    <source>
        <dbReference type="ARBA" id="ARBA00008857"/>
    </source>
</evidence>
<dbReference type="OrthoDB" id="9795573at2"/>
<keyword evidence="2" id="KW-0229">DNA integration</keyword>
<dbReference type="PANTHER" id="PTHR30629">
    <property type="entry name" value="PROPHAGE INTEGRASE"/>
    <property type="match status" value="1"/>
</dbReference>
<dbReference type="GO" id="GO:0015074">
    <property type="term" value="P:DNA integration"/>
    <property type="evidence" value="ECO:0007669"/>
    <property type="project" value="UniProtKB-KW"/>
</dbReference>
<dbReference type="Proteomes" id="UP000294555">
    <property type="component" value="Unassembled WGS sequence"/>
</dbReference>
<protein>
    <submittedName>
        <fullName evidence="8">Integrase</fullName>
    </submittedName>
</protein>
<keyword evidence="9" id="KW-1185">Reference proteome</keyword>
<dbReference type="Gene3D" id="1.10.443.10">
    <property type="entry name" value="Intergrase catalytic core"/>
    <property type="match status" value="1"/>
</dbReference>
<evidence type="ECO:0000256" key="5">
    <source>
        <dbReference type="PROSITE-ProRule" id="PRU01248"/>
    </source>
</evidence>
<dbReference type="Gene3D" id="1.10.150.130">
    <property type="match status" value="1"/>
</dbReference>
<dbReference type="Gene3D" id="3.30.160.390">
    <property type="entry name" value="Integrase, DNA-binding domain"/>
    <property type="match status" value="1"/>
</dbReference>
<feature type="domain" description="Core-binding (CB)" evidence="7">
    <location>
        <begin position="96"/>
        <end position="176"/>
    </location>
</feature>
<name>A0A4R1N4U8_9GAMM</name>
<dbReference type="InterPro" id="IPR011010">
    <property type="entry name" value="DNA_brk_join_enz"/>
</dbReference>